<feature type="transmembrane region" description="Helical" evidence="7">
    <location>
        <begin position="100"/>
        <end position="119"/>
    </location>
</feature>
<comment type="caution">
    <text evidence="9">The sequence shown here is derived from an EMBL/GenBank/DDBJ whole genome shotgun (WGS) entry which is preliminary data.</text>
</comment>
<keyword evidence="10" id="KW-1185">Reference proteome</keyword>
<feature type="domain" description="MgtC/SapB/SrpB/YhiD N-terminal" evidence="8">
    <location>
        <begin position="19"/>
        <end position="147"/>
    </location>
</feature>
<name>A0A2A3YES1_9MICO</name>
<evidence type="ECO:0000313" key="9">
    <source>
        <dbReference type="EMBL" id="PCC38272.1"/>
    </source>
</evidence>
<dbReference type="Proteomes" id="UP000218598">
    <property type="component" value="Unassembled WGS sequence"/>
</dbReference>
<accession>A0A2A3YES1</accession>
<dbReference type="InterPro" id="IPR003416">
    <property type="entry name" value="MgtC/SapB/SrpB/YhiD_fam"/>
</dbReference>
<dbReference type="AlphaFoldDB" id="A0A2A3YES1"/>
<feature type="transmembrane region" description="Helical" evidence="7">
    <location>
        <begin position="78"/>
        <end position="95"/>
    </location>
</feature>
<keyword evidence="4 7" id="KW-0812">Transmembrane</keyword>
<dbReference type="GO" id="GO:0005886">
    <property type="term" value="C:plasma membrane"/>
    <property type="evidence" value="ECO:0007669"/>
    <property type="project" value="UniProtKB-SubCell"/>
</dbReference>
<protein>
    <recommendedName>
        <fullName evidence="8">MgtC/SapB/SrpB/YhiD N-terminal domain-containing protein</fullName>
    </recommendedName>
</protein>
<dbReference type="EMBL" id="NRGR01000024">
    <property type="protein sequence ID" value="PCC38272.1"/>
    <property type="molecule type" value="Genomic_DNA"/>
</dbReference>
<gene>
    <name evidence="9" type="ORF">CIK66_14640</name>
</gene>
<dbReference type="RefSeq" id="WP_096166030.1">
    <property type="nucleotide sequence ID" value="NZ_JBQQHC010000009.1"/>
</dbReference>
<evidence type="ECO:0000256" key="6">
    <source>
        <dbReference type="ARBA" id="ARBA00023136"/>
    </source>
</evidence>
<feature type="transmembrane region" description="Helical" evidence="7">
    <location>
        <begin position="12"/>
        <end position="32"/>
    </location>
</feature>
<evidence type="ECO:0000256" key="4">
    <source>
        <dbReference type="ARBA" id="ARBA00022692"/>
    </source>
</evidence>
<dbReference type="PANTHER" id="PTHR33778:SF1">
    <property type="entry name" value="MAGNESIUM TRANSPORTER YHID-RELATED"/>
    <property type="match status" value="1"/>
</dbReference>
<evidence type="ECO:0000256" key="7">
    <source>
        <dbReference type="SAM" id="Phobius"/>
    </source>
</evidence>
<dbReference type="InterPro" id="IPR049177">
    <property type="entry name" value="MgtC_SapB_SrpB_YhiD_N"/>
</dbReference>
<keyword evidence="3" id="KW-1003">Cell membrane</keyword>
<keyword evidence="6 7" id="KW-0472">Membrane</keyword>
<evidence type="ECO:0000256" key="3">
    <source>
        <dbReference type="ARBA" id="ARBA00022475"/>
    </source>
</evidence>
<sequence>MEPLVGLITDTTAVEFELLLVAFVLCSLIGLERQLRQKAAGFRTHVLVGMGSCAFTLVSVFGFSAVLGDDVVLDPSRIAAQIVSGIGFLGAGVIFKGRNVVRGLTTAATIWVAAAVGMACGAGMLSLGVLLTGLHLVTLFLVAPLVRRLPSPDSKRLLRITYADGAGVLRDVLEVATAMGFTSSIEHSRRTTEQGRRFVIMDIRFHGRPPMRDLIPQFIELEGVERVALRASGEDSYDDEQD</sequence>
<proteinExistence type="inferred from homology"/>
<evidence type="ECO:0000259" key="8">
    <source>
        <dbReference type="Pfam" id="PF02308"/>
    </source>
</evidence>
<reference evidence="9 10" key="1">
    <citation type="journal article" date="2017" name="Elife">
        <title>Extensive horizontal gene transfer in cheese-associated bacteria.</title>
        <authorList>
            <person name="Bonham K.S."/>
            <person name="Wolfe B.E."/>
            <person name="Dutton R.J."/>
        </authorList>
    </citation>
    <scope>NUCLEOTIDE SEQUENCE [LARGE SCALE GENOMIC DNA]</scope>
    <source>
        <strain evidence="9 10">341_9</strain>
    </source>
</reference>
<comment type="similarity">
    <text evidence="2">Belongs to the MgtC/SapB family.</text>
</comment>
<dbReference type="Pfam" id="PF02308">
    <property type="entry name" value="MgtC"/>
    <property type="match status" value="1"/>
</dbReference>
<evidence type="ECO:0000313" key="10">
    <source>
        <dbReference type="Proteomes" id="UP000218598"/>
    </source>
</evidence>
<feature type="transmembrane region" description="Helical" evidence="7">
    <location>
        <begin position="125"/>
        <end position="146"/>
    </location>
</feature>
<dbReference type="PANTHER" id="PTHR33778">
    <property type="entry name" value="PROTEIN MGTC"/>
    <property type="match status" value="1"/>
</dbReference>
<evidence type="ECO:0000256" key="1">
    <source>
        <dbReference type="ARBA" id="ARBA00004651"/>
    </source>
</evidence>
<organism evidence="9 10">
    <name type="scientific">Brachybacterium alimentarium</name>
    <dbReference type="NCBI Taxonomy" id="47845"/>
    <lineage>
        <taxon>Bacteria</taxon>
        <taxon>Bacillati</taxon>
        <taxon>Actinomycetota</taxon>
        <taxon>Actinomycetes</taxon>
        <taxon>Micrococcales</taxon>
        <taxon>Dermabacteraceae</taxon>
        <taxon>Brachybacterium</taxon>
    </lineage>
</organism>
<evidence type="ECO:0000256" key="5">
    <source>
        <dbReference type="ARBA" id="ARBA00022989"/>
    </source>
</evidence>
<comment type="subcellular location">
    <subcellularLocation>
        <location evidence="1">Cell membrane</location>
        <topology evidence="1">Multi-pass membrane protein</topology>
    </subcellularLocation>
</comment>
<keyword evidence="5 7" id="KW-1133">Transmembrane helix</keyword>
<feature type="transmembrane region" description="Helical" evidence="7">
    <location>
        <begin position="44"/>
        <end position="66"/>
    </location>
</feature>
<dbReference type="OrthoDB" id="9811198at2"/>
<dbReference type="PRINTS" id="PR01837">
    <property type="entry name" value="MGTCSAPBPROT"/>
</dbReference>
<evidence type="ECO:0000256" key="2">
    <source>
        <dbReference type="ARBA" id="ARBA00009298"/>
    </source>
</evidence>
<dbReference type="GeneID" id="95328177"/>